<proteinExistence type="predicted"/>
<evidence type="ECO:0000313" key="2">
    <source>
        <dbReference type="Proteomes" id="UP000265703"/>
    </source>
</evidence>
<dbReference type="AlphaFoldDB" id="A0A397SQK2"/>
<name>A0A397SQK2_9GLOM</name>
<reference evidence="1 2" key="1">
    <citation type="submission" date="2018-06" db="EMBL/GenBank/DDBJ databases">
        <title>Comparative genomics reveals the genomic features of Rhizophagus irregularis, R. cerebriforme, R. diaphanum and Gigaspora rosea, and their symbiotic lifestyle signature.</title>
        <authorList>
            <person name="Morin E."/>
            <person name="San Clemente H."/>
            <person name="Chen E.C.H."/>
            <person name="De La Providencia I."/>
            <person name="Hainaut M."/>
            <person name="Kuo A."/>
            <person name="Kohler A."/>
            <person name="Murat C."/>
            <person name="Tang N."/>
            <person name="Roy S."/>
            <person name="Loubradou J."/>
            <person name="Henrissat B."/>
            <person name="Grigoriev I.V."/>
            <person name="Corradi N."/>
            <person name="Roux C."/>
            <person name="Martin F.M."/>
        </authorList>
    </citation>
    <scope>NUCLEOTIDE SEQUENCE [LARGE SCALE GENOMIC DNA]</scope>
    <source>
        <strain evidence="1 2">DAOM 227022</strain>
    </source>
</reference>
<protein>
    <submittedName>
        <fullName evidence="1">Uncharacterized protein</fullName>
    </submittedName>
</protein>
<dbReference type="EMBL" id="QKYT01000446">
    <property type="protein sequence ID" value="RIA85121.1"/>
    <property type="molecule type" value="Genomic_DNA"/>
</dbReference>
<organism evidence="1 2">
    <name type="scientific">Glomus cerebriforme</name>
    <dbReference type="NCBI Taxonomy" id="658196"/>
    <lineage>
        <taxon>Eukaryota</taxon>
        <taxon>Fungi</taxon>
        <taxon>Fungi incertae sedis</taxon>
        <taxon>Mucoromycota</taxon>
        <taxon>Glomeromycotina</taxon>
        <taxon>Glomeromycetes</taxon>
        <taxon>Glomerales</taxon>
        <taxon>Glomeraceae</taxon>
        <taxon>Glomus</taxon>
    </lineage>
</organism>
<comment type="caution">
    <text evidence="1">The sequence shown here is derived from an EMBL/GenBank/DDBJ whole genome shotgun (WGS) entry which is preliminary data.</text>
</comment>
<evidence type="ECO:0000313" key="1">
    <source>
        <dbReference type="EMBL" id="RIA85121.1"/>
    </source>
</evidence>
<accession>A0A397SQK2</accession>
<gene>
    <name evidence="1" type="ORF">C1645_741827</name>
</gene>
<dbReference type="Proteomes" id="UP000265703">
    <property type="component" value="Unassembled WGS sequence"/>
</dbReference>
<dbReference type="OrthoDB" id="2444672at2759"/>
<keyword evidence="2" id="KW-1185">Reference proteome</keyword>
<sequence>MVRSMIYKEMKPFLFTKIIQDNLHKKTLRTRKYLILFRKNGIGIDKIKLVSYSATEISKLIYLQIQNVIDQVISKTIPLGNNQNYVILKTNQTNDLPNLREFSSENFDYYGITDKTFCPLCKLNHGDEESIEVSDVVEIFEFFYHSGLQVKPQTGVGIQGLGPDRELARKWDDGYARKQDLNNKIGNFFLNPSERSNLFGEVKHDIFNETDNKKGEIIYRTEKHKRDESLIALIVTQRLISLSLDFVHSAELKLYRLMNRHLIMIIQMRTLPKVNKVAFRIAYDAISDSSKFHLSTGTVVEDVLFKFCKDMKHEHHAHSYIIDYDDEEIKALFNDVEWEELTTDAPSLSSANRKNRGRK</sequence>